<reference evidence="2 3" key="1">
    <citation type="submission" date="2016-04" db="EMBL/GenBank/DDBJ databases">
        <title>Complete genome sequence of Dokdonella koreensis DS-123T.</title>
        <authorList>
            <person name="Kim J.F."/>
            <person name="Lee H."/>
            <person name="Kwak M.-J."/>
        </authorList>
    </citation>
    <scope>NUCLEOTIDE SEQUENCE [LARGE SCALE GENOMIC DNA]</scope>
    <source>
        <strain evidence="2 3">DS-123</strain>
    </source>
</reference>
<evidence type="ECO:0000256" key="1">
    <source>
        <dbReference type="SAM" id="MobiDB-lite"/>
    </source>
</evidence>
<sequence length="38" mass="3716">MSGAVRPFYGDGGRPAAAPSGVQEHAKAGACTPAFDAP</sequence>
<dbReference type="EMBL" id="CP015249">
    <property type="protein sequence ID" value="ANB19512.1"/>
    <property type="molecule type" value="Genomic_DNA"/>
</dbReference>
<dbReference type="KEGG" id="dko:I596_3524"/>
<gene>
    <name evidence="2" type="ORF">I596_3524</name>
</gene>
<dbReference type="Proteomes" id="UP000076830">
    <property type="component" value="Chromosome"/>
</dbReference>
<proteinExistence type="predicted"/>
<feature type="region of interest" description="Disordered" evidence="1">
    <location>
        <begin position="1"/>
        <end position="38"/>
    </location>
</feature>
<evidence type="ECO:0000313" key="2">
    <source>
        <dbReference type="EMBL" id="ANB19512.1"/>
    </source>
</evidence>
<keyword evidence="3" id="KW-1185">Reference proteome</keyword>
<protein>
    <submittedName>
        <fullName evidence="2">Uncharacterized protein</fullName>
    </submittedName>
</protein>
<organism evidence="2 3">
    <name type="scientific">Dokdonella koreensis DS-123</name>
    <dbReference type="NCBI Taxonomy" id="1300342"/>
    <lineage>
        <taxon>Bacteria</taxon>
        <taxon>Pseudomonadati</taxon>
        <taxon>Pseudomonadota</taxon>
        <taxon>Gammaproteobacteria</taxon>
        <taxon>Lysobacterales</taxon>
        <taxon>Rhodanobacteraceae</taxon>
        <taxon>Dokdonella</taxon>
    </lineage>
</organism>
<evidence type="ECO:0000313" key="3">
    <source>
        <dbReference type="Proteomes" id="UP000076830"/>
    </source>
</evidence>
<accession>A0A167H931</accession>
<name>A0A167H931_9GAMM</name>
<dbReference type="AlphaFoldDB" id="A0A167H931"/>